<dbReference type="Gene3D" id="3.30.54.20">
    <property type="match status" value="1"/>
</dbReference>
<evidence type="ECO:0000256" key="2">
    <source>
        <dbReference type="ARBA" id="ARBA00008226"/>
    </source>
</evidence>
<reference evidence="18" key="1">
    <citation type="submission" date="2017-09" db="EMBL/GenBank/DDBJ databases">
        <title>Depth-based differentiation of microbial function through sediment-hosted aquifers and enrichment of novel symbionts in the deep terrestrial subsurface.</title>
        <authorList>
            <person name="Probst A.J."/>
            <person name="Ladd B."/>
            <person name="Jarett J.K."/>
            <person name="Geller-Mcgrath D.E."/>
            <person name="Sieber C.M.K."/>
            <person name="Emerson J.B."/>
            <person name="Anantharaman K."/>
            <person name="Thomas B.C."/>
            <person name="Malmstrom R."/>
            <person name="Stieglmeier M."/>
            <person name="Klingl A."/>
            <person name="Woyke T."/>
            <person name="Ryan C.M."/>
            <person name="Banfield J.F."/>
        </authorList>
    </citation>
    <scope>NUCLEOTIDE SEQUENCE [LARGE SCALE GENOMIC DNA]</scope>
</reference>
<dbReference type="GO" id="GO:0006435">
    <property type="term" value="P:threonyl-tRNA aminoacylation"/>
    <property type="evidence" value="ECO:0007669"/>
    <property type="project" value="UniProtKB-UniRule"/>
</dbReference>
<comment type="subcellular location">
    <subcellularLocation>
        <location evidence="1 14">Cytoplasm</location>
    </subcellularLocation>
</comment>
<dbReference type="GO" id="GO:0004829">
    <property type="term" value="F:threonine-tRNA ligase activity"/>
    <property type="evidence" value="ECO:0007669"/>
    <property type="project" value="UniProtKB-UniRule"/>
</dbReference>
<comment type="caution">
    <text evidence="17">The sequence shown here is derived from an EMBL/GenBank/DDBJ whole genome shotgun (WGS) entry which is preliminary data.</text>
</comment>
<dbReference type="SMART" id="SM00863">
    <property type="entry name" value="tRNA_SAD"/>
    <property type="match status" value="1"/>
</dbReference>
<dbReference type="SUPFAM" id="SSF55186">
    <property type="entry name" value="ThrRS/AlaRS common domain"/>
    <property type="match status" value="1"/>
</dbReference>
<keyword evidence="6 14" id="KW-0479">Metal-binding</keyword>
<dbReference type="InterPro" id="IPR002314">
    <property type="entry name" value="aa-tRNA-synt_IIb"/>
</dbReference>
<evidence type="ECO:0000256" key="9">
    <source>
        <dbReference type="ARBA" id="ARBA00022840"/>
    </source>
</evidence>
<dbReference type="InterPro" id="IPR012947">
    <property type="entry name" value="tRNA_SAD"/>
</dbReference>
<proteinExistence type="inferred from homology"/>
<evidence type="ECO:0000256" key="4">
    <source>
        <dbReference type="ARBA" id="ARBA00022555"/>
    </source>
</evidence>
<accession>A0A2M6WY24</accession>
<dbReference type="Pfam" id="PF03129">
    <property type="entry name" value="HGTP_anticodon"/>
    <property type="match status" value="1"/>
</dbReference>
<keyword evidence="15" id="KW-0175">Coiled coil</keyword>
<dbReference type="GO" id="GO:0005737">
    <property type="term" value="C:cytoplasm"/>
    <property type="evidence" value="ECO:0007669"/>
    <property type="project" value="UniProtKB-SubCell"/>
</dbReference>
<dbReference type="SUPFAM" id="SSF55681">
    <property type="entry name" value="Class II aaRS and biotin synthetases"/>
    <property type="match status" value="1"/>
</dbReference>
<dbReference type="InterPro" id="IPR047246">
    <property type="entry name" value="ThrRS_anticodon"/>
</dbReference>
<dbReference type="FunFam" id="3.30.980.10:FF:000005">
    <property type="entry name" value="Threonyl-tRNA synthetase, mitochondrial"/>
    <property type="match status" value="1"/>
</dbReference>
<keyword evidence="4 14" id="KW-0820">tRNA-binding</keyword>
<keyword evidence="11 14" id="KW-0648">Protein biosynthesis</keyword>
<dbReference type="AlphaFoldDB" id="A0A2M6WY24"/>
<dbReference type="HAMAP" id="MF_00184">
    <property type="entry name" value="Thr_tRNA_synth"/>
    <property type="match status" value="1"/>
</dbReference>
<evidence type="ECO:0000256" key="7">
    <source>
        <dbReference type="ARBA" id="ARBA00022741"/>
    </source>
</evidence>
<feature type="region of interest" description="Catalytic" evidence="14">
    <location>
        <begin position="186"/>
        <end position="477"/>
    </location>
</feature>
<dbReference type="FunFam" id="3.40.50.800:FF:000001">
    <property type="entry name" value="Threonine--tRNA ligase"/>
    <property type="match status" value="1"/>
</dbReference>
<comment type="subunit">
    <text evidence="14">Homodimer.</text>
</comment>
<keyword evidence="5 14" id="KW-0436">Ligase</keyword>
<dbReference type="EMBL" id="PEZV01000002">
    <property type="protein sequence ID" value="PIT97641.1"/>
    <property type="molecule type" value="Genomic_DNA"/>
</dbReference>
<dbReference type="InterPro" id="IPR006195">
    <property type="entry name" value="aa-tRNA-synth_II"/>
</dbReference>
<evidence type="ECO:0000256" key="14">
    <source>
        <dbReference type="HAMAP-Rule" id="MF_00184"/>
    </source>
</evidence>
<dbReference type="CDD" id="cd00860">
    <property type="entry name" value="ThrRS_anticodon"/>
    <property type="match status" value="1"/>
</dbReference>
<dbReference type="PANTHER" id="PTHR11451">
    <property type="entry name" value="THREONINE-TRNA LIGASE"/>
    <property type="match status" value="1"/>
</dbReference>
<dbReference type="PRINTS" id="PR01047">
    <property type="entry name" value="TRNASYNTHTHR"/>
</dbReference>
<evidence type="ECO:0000259" key="16">
    <source>
        <dbReference type="PROSITE" id="PS50862"/>
    </source>
</evidence>
<feature type="domain" description="Aminoacyl-transfer RNA synthetases class-II family profile" evidence="16">
    <location>
        <begin position="211"/>
        <end position="477"/>
    </location>
</feature>
<evidence type="ECO:0000256" key="1">
    <source>
        <dbReference type="ARBA" id="ARBA00004496"/>
    </source>
</evidence>
<comment type="similarity">
    <text evidence="2 14">Belongs to the class-II aminoacyl-tRNA synthetase family.</text>
</comment>
<evidence type="ECO:0000256" key="11">
    <source>
        <dbReference type="ARBA" id="ARBA00022917"/>
    </source>
</evidence>
<evidence type="ECO:0000313" key="17">
    <source>
        <dbReference type="EMBL" id="PIT97641.1"/>
    </source>
</evidence>
<evidence type="ECO:0000256" key="15">
    <source>
        <dbReference type="SAM" id="Coils"/>
    </source>
</evidence>
<comment type="cofactor">
    <cofactor evidence="14">
        <name>Zn(2+)</name>
        <dbReference type="ChEBI" id="CHEBI:29105"/>
    </cofactor>
    <text evidence="14">Binds 1 zinc ion per subunit.</text>
</comment>
<keyword evidence="7 14" id="KW-0547">Nucleotide-binding</keyword>
<protein>
    <recommendedName>
        <fullName evidence="14">Threonine--tRNA ligase</fullName>
        <ecNumber evidence="14">6.1.1.3</ecNumber>
    </recommendedName>
    <alternativeName>
        <fullName evidence="14">Threonyl-tRNA synthetase</fullName>
        <shortName evidence="14">ThrRS</shortName>
    </alternativeName>
</protein>
<dbReference type="CDD" id="cd00771">
    <property type="entry name" value="ThrRS_core"/>
    <property type="match status" value="1"/>
</dbReference>
<keyword evidence="12 14" id="KW-0030">Aminoacyl-tRNA synthetase</keyword>
<dbReference type="InterPro" id="IPR045864">
    <property type="entry name" value="aa-tRNA-synth_II/BPL/LPL"/>
</dbReference>
<dbReference type="InterPro" id="IPR004154">
    <property type="entry name" value="Anticodon-bd"/>
</dbReference>
<dbReference type="SUPFAM" id="SSF52954">
    <property type="entry name" value="Class II aaRS ABD-related"/>
    <property type="match status" value="1"/>
</dbReference>
<feature type="binding site" evidence="14">
    <location>
        <position position="454"/>
    </location>
    <ligand>
        <name>Zn(2+)</name>
        <dbReference type="ChEBI" id="CHEBI:29105"/>
        <note>catalytic</note>
    </ligand>
</feature>
<evidence type="ECO:0000256" key="10">
    <source>
        <dbReference type="ARBA" id="ARBA00022884"/>
    </source>
</evidence>
<gene>
    <name evidence="14" type="primary">thrS</name>
    <name evidence="17" type="ORF">COT77_00215</name>
</gene>
<evidence type="ECO:0000256" key="5">
    <source>
        <dbReference type="ARBA" id="ARBA00022598"/>
    </source>
</evidence>
<dbReference type="InterPro" id="IPR033728">
    <property type="entry name" value="ThrRS_core"/>
</dbReference>
<feature type="coiled-coil region" evidence="15">
    <location>
        <begin position="495"/>
        <end position="531"/>
    </location>
</feature>
<evidence type="ECO:0000313" key="18">
    <source>
        <dbReference type="Proteomes" id="UP000228596"/>
    </source>
</evidence>
<dbReference type="PANTHER" id="PTHR11451:SF44">
    <property type="entry name" value="THREONINE--TRNA LIGASE, CHLOROPLASTIC_MITOCHONDRIAL 2"/>
    <property type="match status" value="1"/>
</dbReference>
<dbReference type="InterPro" id="IPR018163">
    <property type="entry name" value="Thr/Ala-tRNA-synth_IIc_edit"/>
</dbReference>
<dbReference type="InterPro" id="IPR036621">
    <property type="entry name" value="Anticodon-bd_dom_sf"/>
</dbReference>
<dbReference type="Gene3D" id="3.30.980.10">
    <property type="entry name" value="Threonyl-trna Synthetase, Chain A, domain 2"/>
    <property type="match status" value="1"/>
</dbReference>
<name>A0A2M6WY24_9BACT</name>
<dbReference type="Proteomes" id="UP000228596">
    <property type="component" value="Unassembled WGS sequence"/>
</dbReference>
<dbReference type="EC" id="6.1.1.3" evidence="14"/>
<sequence length="577" mass="67084">MDKDKIDIDIVRHSLSHVLAAAVVKMFPEAKLGIGPAIESGFYYDFDLPRTLIPEDLPLIEKKIREIIASGAKFEKVEISVDEALDKLKKSDEVYKCELVKDLKGENVKGVTLYKTGDFIDLCKGPHVNSTADLKDVAFKLDKIAGAYWKGNEKNKMLQRIYGLAFTTQEELDDYLKMLKEAERRDHKKLGRELELFFFDENSPGMPYWLPKGLTIYNTLLDFWRSEHISRGYQEVKTPLMNKKELYVRSGHWEYYRENMFISETNEGEIYALKPMNCPNAMIVYGIRPRSYRELPLRLSDADTIHRFELSGTLNGLFRARSFSQDDAHIFIKENQIESEYKNLFEIVERFYSVFDLKYSYRIGTRPDKYLGEKKIWDEAERILNDLLDKSGRKYTIKEGDGAFYGPKIDILMKDCLGRDWQMGTLQLDFQLPQNFNLKYTDEDGGEKVPVAIHRVIYGSLERFIGILTEHYGGAFPVWIAPIQVIILTISDKQIDYAEEIKKKLEKEKIRVELDARNESINKKIRGAELQKIPYMLIIGQKEVEKDNLSLRSQKEGDLGEFDLQKFIKRLKDESPK</sequence>
<dbReference type="NCBIfam" id="TIGR00418">
    <property type="entry name" value="thrS"/>
    <property type="match status" value="1"/>
</dbReference>
<dbReference type="Pfam" id="PF07973">
    <property type="entry name" value="tRNA_SAD"/>
    <property type="match status" value="1"/>
</dbReference>
<dbReference type="Pfam" id="PF00587">
    <property type="entry name" value="tRNA-synt_2b"/>
    <property type="match status" value="1"/>
</dbReference>
<dbReference type="Gene3D" id="3.40.50.800">
    <property type="entry name" value="Anticodon-binding domain"/>
    <property type="match status" value="1"/>
</dbReference>
<evidence type="ECO:0000256" key="3">
    <source>
        <dbReference type="ARBA" id="ARBA00022490"/>
    </source>
</evidence>
<feature type="binding site" evidence="14">
    <location>
        <position position="329"/>
    </location>
    <ligand>
        <name>Zn(2+)</name>
        <dbReference type="ChEBI" id="CHEBI:29105"/>
        <note>catalytic</note>
    </ligand>
</feature>
<dbReference type="FunFam" id="3.30.930.10:FF:000019">
    <property type="entry name" value="Threonine--tRNA ligase"/>
    <property type="match status" value="1"/>
</dbReference>
<keyword evidence="10 14" id="KW-0694">RNA-binding</keyword>
<evidence type="ECO:0000256" key="12">
    <source>
        <dbReference type="ARBA" id="ARBA00023146"/>
    </source>
</evidence>
<keyword evidence="8 14" id="KW-0862">Zinc</keyword>
<dbReference type="PROSITE" id="PS50862">
    <property type="entry name" value="AA_TRNA_LIGASE_II"/>
    <property type="match status" value="1"/>
</dbReference>
<comment type="catalytic activity">
    <reaction evidence="13 14">
        <text>tRNA(Thr) + L-threonine + ATP = L-threonyl-tRNA(Thr) + AMP + diphosphate + H(+)</text>
        <dbReference type="Rhea" id="RHEA:24624"/>
        <dbReference type="Rhea" id="RHEA-COMP:9670"/>
        <dbReference type="Rhea" id="RHEA-COMP:9704"/>
        <dbReference type="ChEBI" id="CHEBI:15378"/>
        <dbReference type="ChEBI" id="CHEBI:30616"/>
        <dbReference type="ChEBI" id="CHEBI:33019"/>
        <dbReference type="ChEBI" id="CHEBI:57926"/>
        <dbReference type="ChEBI" id="CHEBI:78442"/>
        <dbReference type="ChEBI" id="CHEBI:78534"/>
        <dbReference type="ChEBI" id="CHEBI:456215"/>
        <dbReference type="EC" id="6.1.1.3"/>
    </reaction>
</comment>
<evidence type="ECO:0000256" key="13">
    <source>
        <dbReference type="ARBA" id="ARBA00049515"/>
    </source>
</evidence>
<dbReference type="Gene3D" id="3.30.930.10">
    <property type="entry name" value="Bira Bifunctional Protein, Domain 2"/>
    <property type="match status" value="1"/>
</dbReference>
<dbReference type="GO" id="GO:0005524">
    <property type="term" value="F:ATP binding"/>
    <property type="evidence" value="ECO:0007669"/>
    <property type="project" value="UniProtKB-UniRule"/>
</dbReference>
<feature type="binding site" evidence="14">
    <location>
        <position position="278"/>
    </location>
    <ligand>
        <name>Zn(2+)</name>
        <dbReference type="ChEBI" id="CHEBI:29105"/>
        <note>catalytic</note>
    </ligand>
</feature>
<dbReference type="InterPro" id="IPR002320">
    <property type="entry name" value="Thr-tRNA-ligase_IIa"/>
</dbReference>
<evidence type="ECO:0000256" key="6">
    <source>
        <dbReference type="ARBA" id="ARBA00022723"/>
    </source>
</evidence>
<evidence type="ECO:0000256" key="8">
    <source>
        <dbReference type="ARBA" id="ARBA00022833"/>
    </source>
</evidence>
<keyword evidence="9 14" id="KW-0067">ATP-binding</keyword>
<dbReference type="GO" id="GO:0000049">
    <property type="term" value="F:tRNA binding"/>
    <property type="evidence" value="ECO:0007669"/>
    <property type="project" value="UniProtKB-KW"/>
</dbReference>
<keyword evidence="3 14" id="KW-0963">Cytoplasm</keyword>
<dbReference type="GO" id="GO:0046872">
    <property type="term" value="F:metal ion binding"/>
    <property type="evidence" value="ECO:0007669"/>
    <property type="project" value="UniProtKB-KW"/>
</dbReference>
<organism evidence="17 18">
    <name type="scientific">Candidatus Berkelbacteria bacterium CG10_big_fil_rev_8_21_14_0_10_41_12</name>
    <dbReference type="NCBI Taxonomy" id="1974513"/>
    <lineage>
        <taxon>Bacteria</taxon>
        <taxon>Candidatus Berkelbacteria</taxon>
    </lineage>
</organism>